<evidence type="ECO:0000256" key="2">
    <source>
        <dbReference type="ARBA" id="ARBA00004613"/>
    </source>
</evidence>
<evidence type="ECO:0000256" key="4">
    <source>
        <dbReference type="ARBA" id="ARBA00012729"/>
    </source>
</evidence>
<dbReference type="EC" id="3.2.1.14" evidence="4"/>
<gene>
    <name evidence="14" type="ORF">BDQ12DRAFT_673400</name>
</gene>
<evidence type="ECO:0000256" key="1">
    <source>
        <dbReference type="ARBA" id="ARBA00000822"/>
    </source>
</evidence>
<dbReference type="GO" id="GO:0008843">
    <property type="term" value="F:endochitinase activity"/>
    <property type="evidence" value="ECO:0007669"/>
    <property type="project" value="UniProtKB-EC"/>
</dbReference>
<evidence type="ECO:0000256" key="6">
    <source>
        <dbReference type="ARBA" id="ARBA00022801"/>
    </source>
</evidence>
<protein>
    <recommendedName>
        <fullName evidence="4">chitinase</fullName>
        <ecNumber evidence="4">3.2.1.14</ecNumber>
    </recommendedName>
</protein>
<dbReference type="InterPro" id="IPR029070">
    <property type="entry name" value="Chitinase_insertion_sf"/>
</dbReference>
<dbReference type="PANTHER" id="PTHR11177:SF317">
    <property type="entry name" value="CHITINASE 12-RELATED"/>
    <property type="match status" value="1"/>
</dbReference>
<dbReference type="PANTHER" id="PTHR11177">
    <property type="entry name" value="CHITINASE"/>
    <property type="match status" value="1"/>
</dbReference>
<keyword evidence="10" id="KW-0624">Polysaccharide degradation</keyword>
<dbReference type="InterPro" id="IPR017853">
    <property type="entry name" value="GH"/>
</dbReference>
<dbReference type="OrthoDB" id="76388at2759"/>
<dbReference type="InterPro" id="IPR001579">
    <property type="entry name" value="Glyco_hydro_18_chit_AS"/>
</dbReference>
<dbReference type="InterPro" id="IPR001223">
    <property type="entry name" value="Glyco_hydro18_cat"/>
</dbReference>
<keyword evidence="8" id="KW-0119">Carbohydrate metabolism</keyword>
<name>A0A5C3MIG8_9AGAR</name>
<evidence type="ECO:0000313" key="15">
    <source>
        <dbReference type="Proteomes" id="UP000308652"/>
    </source>
</evidence>
<dbReference type="GO" id="GO:0005576">
    <property type="term" value="C:extracellular region"/>
    <property type="evidence" value="ECO:0007669"/>
    <property type="project" value="UniProtKB-SubCell"/>
</dbReference>
<keyword evidence="7" id="KW-0146">Chitin degradation</keyword>
<dbReference type="PROSITE" id="PS51910">
    <property type="entry name" value="GH18_2"/>
    <property type="match status" value="1"/>
</dbReference>
<dbReference type="SUPFAM" id="SSF54556">
    <property type="entry name" value="Chitinase insertion domain"/>
    <property type="match status" value="1"/>
</dbReference>
<dbReference type="InterPro" id="IPR050314">
    <property type="entry name" value="Glycosyl_Hydrlase_18"/>
</dbReference>
<sequence>MPPTYEPLPTSDSSDRLLPPSLNSYQSKPRRKSYLKHFLVLLTCLFAVFASYKAGQWSVLQASSDSQDVQFSPCHPPETTITSTTTSAPQTTSTRKTTTTAKTSTAKASTTAKTSITKTSTTAPTAMPTSGKYSVGYFVNWGIYGRKFPPSLIPTKDLTHILYAFANLKSDTGEVFLSDTWADQDIHYPGDSWNEEGNNLYGNFKAIYKLKKQNRHLKVLLSIGGWTYSPSFHPVVINPAARAKFVQSAVKLLEDYGLDGLDVDYEYPTNDAEAIGYVALLKELRTALDDHAKSKGADYKFLLTIAAPCGPDNYKKLRIGEMDKSLDFWNMMAYDFSGSWDSIANHQANIYGGPINASEAVSYYVSQGVSKPKIVLGIPLYGRSFMNTQGPGTPFSGIGPGSWEAGVYDYRALPLPDSHVYRDDKTLASWTYDFAKKEMVSYDNEEVAQWKGEYIKNECLGGSMFWELSGDKGSDRVGMEGGLGKEPQAGKSLVRVVKDAMGGLENGNNWLKYEKSKFDNMRKGLD</sequence>
<evidence type="ECO:0000256" key="9">
    <source>
        <dbReference type="ARBA" id="ARBA00023295"/>
    </source>
</evidence>
<keyword evidence="15" id="KW-1185">Reference proteome</keyword>
<dbReference type="Pfam" id="PF00704">
    <property type="entry name" value="Glyco_hydro_18"/>
    <property type="match status" value="1"/>
</dbReference>
<dbReference type="SUPFAM" id="SSF51445">
    <property type="entry name" value="(Trans)glycosidases"/>
    <property type="match status" value="1"/>
</dbReference>
<organism evidence="14 15">
    <name type="scientific">Crucibulum laeve</name>
    <dbReference type="NCBI Taxonomy" id="68775"/>
    <lineage>
        <taxon>Eukaryota</taxon>
        <taxon>Fungi</taxon>
        <taxon>Dikarya</taxon>
        <taxon>Basidiomycota</taxon>
        <taxon>Agaricomycotina</taxon>
        <taxon>Agaricomycetes</taxon>
        <taxon>Agaricomycetidae</taxon>
        <taxon>Agaricales</taxon>
        <taxon>Agaricineae</taxon>
        <taxon>Nidulariaceae</taxon>
        <taxon>Crucibulum</taxon>
    </lineage>
</organism>
<comment type="catalytic activity">
    <reaction evidence="1">
        <text>Random endo-hydrolysis of N-acetyl-beta-D-glucosaminide (1-&gt;4)-beta-linkages in chitin and chitodextrins.</text>
        <dbReference type="EC" id="3.2.1.14"/>
    </reaction>
</comment>
<dbReference type="GO" id="GO:0000272">
    <property type="term" value="P:polysaccharide catabolic process"/>
    <property type="evidence" value="ECO:0007669"/>
    <property type="project" value="UniProtKB-KW"/>
</dbReference>
<evidence type="ECO:0000256" key="10">
    <source>
        <dbReference type="ARBA" id="ARBA00023326"/>
    </source>
</evidence>
<dbReference type="STRING" id="68775.A0A5C3MIG8"/>
<feature type="region of interest" description="Disordered" evidence="12">
    <location>
        <begin position="1"/>
        <end position="26"/>
    </location>
</feature>
<evidence type="ECO:0000256" key="8">
    <source>
        <dbReference type="ARBA" id="ARBA00023277"/>
    </source>
</evidence>
<accession>A0A5C3MIG8</accession>
<comment type="subcellular location">
    <subcellularLocation>
        <location evidence="2">Secreted</location>
    </subcellularLocation>
</comment>
<evidence type="ECO:0000259" key="13">
    <source>
        <dbReference type="PROSITE" id="PS51910"/>
    </source>
</evidence>
<dbReference type="SMART" id="SM00636">
    <property type="entry name" value="Glyco_18"/>
    <property type="match status" value="1"/>
</dbReference>
<dbReference type="AlphaFoldDB" id="A0A5C3MIG8"/>
<evidence type="ECO:0000256" key="12">
    <source>
        <dbReference type="SAM" id="MobiDB-lite"/>
    </source>
</evidence>
<dbReference type="GO" id="GO:0006032">
    <property type="term" value="P:chitin catabolic process"/>
    <property type="evidence" value="ECO:0007669"/>
    <property type="project" value="UniProtKB-KW"/>
</dbReference>
<feature type="region of interest" description="Disordered" evidence="12">
    <location>
        <begin position="68"/>
        <end position="123"/>
    </location>
</feature>
<keyword evidence="6 11" id="KW-0378">Hydrolase</keyword>
<feature type="domain" description="GH18" evidence="13">
    <location>
        <begin position="132"/>
        <end position="504"/>
    </location>
</feature>
<evidence type="ECO:0000313" key="14">
    <source>
        <dbReference type="EMBL" id="TFK44697.1"/>
    </source>
</evidence>
<evidence type="ECO:0000256" key="5">
    <source>
        <dbReference type="ARBA" id="ARBA00022525"/>
    </source>
</evidence>
<keyword evidence="5" id="KW-0964">Secreted</keyword>
<dbReference type="PROSITE" id="PS01095">
    <property type="entry name" value="GH18_1"/>
    <property type="match status" value="1"/>
</dbReference>
<dbReference type="FunFam" id="3.10.50.10:FF:000005">
    <property type="entry name" value="Endochitinase B1"/>
    <property type="match status" value="1"/>
</dbReference>
<dbReference type="InterPro" id="IPR011583">
    <property type="entry name" value="Chitinase_II/V-like_cat"/>
</dbReference>
<dbReference type="GO" id="GO:0008061">
    <property type="term" value="F:chitin binding"/>
    <property type="evidence" value="ECO:0007669"/>
    <property type="project" value="InterPro"/>
</dbReference>
<dbReference type="Proteomes" id="UP000308652">
    <property type="component" value="Unassembled WGS sequence"/>
</dbReference>
<evidence type="ECO:0000256" key="3">
    <source>
        <dbReference type="ARBA" id="ARBA00008682"/>
    </source>
</evidence>
<feature type="compositionally biased region" description="Low complexity" evidence="12">
    <location>
        <begin position="7"/>
        <end position="22"/>
    </location>
</feature>
<dbReference type="CDD" id="cd06548">
    <property type="entry name" value="GH18_chitinase"/>
    <property type="match status" value="1"/>
</dbReference>
<comment type="similarity">
    <text evidence="3">Belongs to the glycosyl hydrolase 18 family. Chitinase class V subfamily.</text>
</comment>
<dbReference type="EMBL" id="ML213590">
    <property type="protein sequence ID" value="TFK44697.1"/>
    <property type="molecule type" value="Genomic_DNA"/>
</dbReference>
<feature type="compositionally biased region" description="Low complexity" evidence="12">
    <location>
        <begin position="79"/>
        <end position="123"/>
    </location>
</feature>
<evidence type="ECO:0000256" key="11">
    <source>
        <dbReference type="RuleBase" id="RU000489"/>
    </source>
</evidence>
<dbReference type="Gene3D" id="3.10.50.10">
    <property type="match status" value="1"/>
</dbReference>
<dbReference type="Gene3D" id="3.20.20.80">
    <property type="entry name" value="Glycosidases"/>
    <property type="match status" value="1"/>
</dbReference>
<proteinExistence type="inferred from homology"/>
<reference evidence="14 15" key="1">
    <citation type="journal article" date="2019" name="Nat. Ecol. Evol.">
        <title>Megaphylogeny resolves global patterns of mushroom evolution.</title>
        <authorList>
            <person name="Varga T."/>
            <person name="Krizsan K."/>
            <person name="Foldi C."/>
            <person name="Dima B."/>
            <person name="Sanchez-Garcia M."/>
            <person name="Sanchez-Ramirez S."/>
            <person name="Szollosi G.J."/>
            <person name="Szarkandi J.G."/>
            <person name="Papp V."/>
            <person name="Albert L."/>
            <person name="Andreopoulos W."/>
            <person name="Angelini C."/>
            <person name="Antonin V."/>
            <person name="Barry K.W."/>
            <person name="Bougher N.L."/>
            <person name="Buchanan P."/>
            <person name="Buyck B."/>
            <person name="Bense V."/>
            <person name="Catcheside P."/>
            <person name="Chovatia M."/>
            <person name="Cooper J."/>
            <person name="Damon W."/>
            <person name="Desjardin D."/>
            <person name="Finy P."/>
            <person name="Geml J."/>
            <person name="Haridas S."/>
            <person name="Hughes K."/>
            <person name="Justo A."/>
            <person name="Karasinski D."/>
            <person name="Kautmanova I."/>
            <person name="Kiss B."/>
            <person name="Kocsube S."/>
            <person name="Kotiranta H."/>
            <person name="LaButti K.M."/>
            <person name="Lechner B.E."/>
            <person name="Liimatainen K."/>
            <person name="Lipzen A."/>
            <person name="Lukacs Z."/>
            <person name="Mihaltcheva S."/>
            <person name="Morgado L.N."/>
            <person name="Niskanen T."/>
            <person name="Noordeloos M.E."/>
            <person name="Ohm R.A."/>
            <person name="Ortiz-Santana B."/>
            <person name="Ovrebo C."/>
            <person name="Racz N."/>
            <person name="Riley R."/>
            <person name="Savchenko A."/>
            <person name="Shiryaev A."/>
            <person name="Soop K."/>
            <person name="Spirin V."/>
            <person name="Szebenyi C."/>
            <person name="Tomsovsky M."/>
            <person name="Tulloss R.E."/>
            <person name="Uehling J."/>
            <person name="Grigoriev I.V."/>
            <person name="Vagvolgyi C."/>
            <person name="Papp T."/>
            <person name="Martin F.M."/>
            <person name="Miettinen O."/>
            <person name="Hibbett D.S."/>
            <person name="Nagy L.G."/>
        </authorList>
    </citation>
    <scope>NUCLEOTIDE SEQUENCE [LARGE SCALE GENOMIC DNA]</scope>
    <source>
        <strain evidence="14 15">CBS 166.37</strain>
    </source>
</reference>
<keyword evidence="9 11" id="KW-0326">Glycosidase</keyword>
<evidence type="ECO:0000256" key="7">
    <source>
        <dbReference type="ARBA" id="ARBA00023024"/>
    </source>
</evidence>
<dbReference type="FunFam" id="3.20.20.80:FF:000075">
    <property type="entry name" value="Sporulation-specific chitinase"/>
    <property type="match status" value="1"/>
</dbReference>